<keyword evidence="11" id="KW-0969">Cilium</keyword>
<dbReference type="RefSeq" id="WP_379875334.1">
    <property type="nucleotide sequence ID" value="NZ_JBHUIP010000004.1"/>
</dbReference>
<keyword evidence="6 7" id="KW-0472">Membrane</keyword>
<dbReference type="CDD" id="cd07185">
    <property type="entry name" value="OmpA_C-like"/>
    <property type="match status" value="1"/>
</dbReference>
<comment type="similarity">
    <text evidence="2">Belongs to the MotB family.</text>
</comment>
<evidence type="ECO:0000256" key="3">
    <source>
        <dbReference type="ARBA" id="ARBA00022475"/>
    </source>
</evidence>
<dbReference type="PANTHER" id="PTHR30329">
    <property type="entry name" value="STATOR ELEMENT OF FLAGELLAR MOTOR COMPLEX"/>
    <property type="match status" value="1"/>
</dbReference>
<keyword evidence="5 9" id="KW-1133">Transmembrane helix</keyword>
<comment type="caution">
    <text evidence="11">The sequence shown here is derived from an EMBL/GenBank/DDBJ whole genome shotgun (WGS) entry which is preliminary data.</text>
</comment>
<sequence length="341" mass="35571">MAGNPNMAPIIIKKKSGGHGDGHGSSAWKIALADFMTALFIIFLVLWMLAQTTPEQKTGIADYFAPVSATANQSGNGQPLQGNTITTDGPARDSAGKIAPTIGGPSLPKEGEGNTQVPGFPGVSPQTIGQDQKPGTKYGTIQNTNPRVNDDPRIGQGGRSMADKAVEEKIRNALSTDPSLQNLQASVKVSSKPEGLVIDIVDSERNPLFSGGAAAPNAIGRALIETVARSIAGLPNQVSVSGHTDAAPLNRANYTNWELSSERANAARRILQGVGVGEQRIASVTGVADRDPYFKDDLRAAGNRRISITLLNNPSDVAAAPNPQAPVNLSGPAPEGRLIPR</sequence>
<evidence type="ECO:0000256" key="2">
    <source>
        <dbReference type="ARBA" id="ARBA00008914"/>
    </source>
</evidence>
<accession>A0ABW5DN80</accession>
<evidence type="ECO:0000256" key="7">
    <source>
        <dbReference type="PROSITE-ProRule" id="PRU00473"/>
    </source>
</evidence>
<feature type="compositionally biased region" description="Low complexity" evidence="8">
    <location>
        <begin position="319"/>
        <end position="328"/>
    </location>
</feature>
<dbReference type="InterPro" id="IPR006665">
    <property type="entry name" value="OmpA-like"/>
</dbReference>
<feature type="transmembrane region" description="Helical" evidence="9">
    <location>
        <begin position="30"/>
        <end position="50"/>
    </location>
</feature>
<keyword evidence="12" id="KW-1185">Reference proteome</keyword>
<dbReference type="PROSITE" id="PS51123">
    <property type="entry name" value="OMPA_2"/>
    <property type="match status" value="1"/>
</dbReference>
<feature type="region of interest" description="Disordered" evidence="8">
    <location>
        <begin position="319"/>
        <end position="341"/>
    </location>
</feature>
<name>A0ABW5DN80_9PROT</name>
<dbReference type="Pfam" id="PF00691">
    <property type="entry name" value="OmpA"/>
    <property type="match status" value="1"/>
</dbReference>
<gene>
    <name evidence="11" type="ORF">ACFSM5_05745</name>
</gene>
<feature type="region of interest" description="Disordered" evidence="8">
    <location>
        <begin position="126"/>
        <end position="158"/>
    </location>
</feature>
<evidence type="ECO:0000256" key="9">
    <source>
        <dbReference type="SAM" id="Phobius"/>
    </source>
</evidence>
<evidence type="ECO:0000256" key="8">
    <source>
        <dbReference type="SAM" id="MobiDB-lite"/>
    </source>
</evidence>
<feature type="domain" description="OmpA-like" evidence="10">
    <location>
        <begin position="194"/>
        <end position="314"/>
    </location>
</feature>
<comment type="subcellular location">
    <subcellularLocation>
        <location evidence="1">Cell membrane</location>
        <topology evidence="1">Single-pass membrane protein</topology>
    </subcellularLocation>
</comment>
<evidence type="ECO:0000259" key="10">
    <source>
        <dbReference type="PROSITE" id="PS51123"/>
    </source>
</evidence>
<evidence type="ECO:0000313" key="11">
    <source>
        <dbReference type="EMBL" id="MFD2262384.1"/>
    </source>
</evidence>
<dbReference type="Pfam" id="PF13677">
    <property type="entry name" value="MotB_plug"/>
    <property type="match status" value="1"/>
</dbReference>
<dbReference type="InterPro" id="IPR050330">
    <property type="entry name" value="Bact_OuterMem_StrucFunc"/>
</dbReference>
<reference evidence="12" key="1">
    <citation type="journal article" date="2019" name="Int. J. Syst. Evol. Microbiol.">
        <title>The Global Catalogue of Microorganisms (GCM) 10K type strain sequencing project: providing services to taxonomists for standard genome sequencing and annotation.</title>
        <authorList>
            <consortium name="The Broad Institute Genomics Platform"/>
            <consortium name="The Broad Institute Genome Sequencing Center for Infectious Disease"/>
            <person name="Wu L."/>
            <person name="Ma J."/>
        </authorList>
    </citation>
    <scope>NUCLEOTIDE SEQUENCE [LARGE SCALE GENOMIC DNA]</scope>
    <source>
        <strain evidence="12">CGMCC 1.19062</strain>
    </source>
</reference>
<organism evidence="11 12">
    <name type="scientific">Lacibacterium aquatile</name>
    <dbReference type="NCBI Taxonomy" id="1168082"/>
    <lineage>
        <taxon>Bacteria</taxon>
        <taxon>Pseudomonadati</taxon>
        <taxon>Pseudomonadota</taxon>
        <taxon>Alphaproteobacteria</taxon>
        <taxon>Rhodospirillales</taxon>
        <taxon>Rhodospirillaceae</taxon>
    </lineage>
</organism>
<evidence type="ECO:0000256" key="6">
    <source>
        <dbReference type="ARBA" id="ARBA00023136"/>
    </source>
</evidence>
<dbReference type="PANTHER" id="PTHR30329:SF21">
    <property type="entry name" value="LIPOPROTEIN YIAD-RELATED"/>
    <property type="match status" value="1"/>
</dbReference>
<dbReference type="InterPro" id="IPR036737">
    <property type="entry name" value="OmpA-like_sf"/>
</dbReference>
<feature type="region of interest" description="Disordered" evidence="8">
    <location>
        <begin position="71"/>
        <end position="95"/>
    </location>
</feature>
<dbReference type="Gene3D" id="3.30.1330.60">
    <property type="entry name" value="OmpA-like domain"/>
    <property type="match status" value="1"/>
</dbReference>
<dbReference type="Proteomes" id="UP001597295">
    <property type="component" value="Unassembled WGS sequence"/>
</dbReference>
<protein>
    <submittedName>
        <fullName evidence="11">Flagellar motor protein MotB</fullName>
    </submittedName>
</protein>
<feature type="compositionally biased region" description="Polar residues" evidence="8">
    <location>
        <begin position="71"/>
        <end position="87"/>
    </location>
</feature>
<evidence type="ECO:0000256" key="4">
    <source>
        <dbReference type="ARBA" id="ARBA00022692"/>
    </source>
</evidence>
<evidence type="ECO:0000313" key="12">
    <source>
        <dbReference type="Proteomes" id="UP001597295"/>
    </source>
</evidence>
<dbReference type="EMBL" id="JBHUIP010000004">
    <property type="protein sequence ID" value="MFD2262384.1"/>
    <property type="molecule type" value="Genomic_DNA"/>
</dbReference>
<dbReference type="SUPFAM" id="SSF103088">
    <property type="entry name" value="OmpA-like"/>
    <property type="match status" value="1"/>
</dbReference>
<keyword evidence="11" id="KW-0966">Cell projection</keyword>
<evidence type="ECO:0000256" key="1">
    <source>
        <dbReference type="ARBA" id="ARBA00004162"/>
    </source>
</evidence>
<keyword evidence="3" id="KW-1003">Cell membrane</keyword>
<keyword evidence="4 9" id="KW-0812">Transmembrane</keyword>
<evidence type="ECO:0000256" key="5">
    <source>
        <dbReference type="ARBA" id="ARBA00022989"/>
    </source>
</evidence>
<keyword evidence="11" id="KW-0282">Flagellum</keyword>
<dbReference type="InterPro" id="IPR025713">
    <property type="entry name" value="MotB-like_N_dom"/>
</dbReference>
<proteinExistence type="inferred from homology"/>